<gene>
    <name evidence="2" type="ORF">EYC84_008691</name>
</gene>
<sequence length="259" mass="29691">MDDRTVLSLWLRRELGQVMDNIGQNFKLRPLSKIAQARWVEAHIMMMLQSRENEEAFARSLEKYLGRHTRLFLDNLGSFLFGSYETLAEWDQEWVYERHPRLGKAPQQAPGARPVLRRMPRLDAVVPKKDPQHVDIWWIPYGYHQLRIALPEEQDEAPQEATSPADPTESIVSDEPGARSQLLVVQTLHVQMRQITGVHFPAWINVSSTDIPIKEQEEQAYFISSGGDIFSCDTSTAQVDNMILTPVNEGRHASNSARF</sequence>
<name>A0A5M9JBF6_MONFR</name>
<comment type="caution">
    <text evidence="2">The sequence shown here is derived from an EMBL/GenBank/DDBJ whole genome shotgun (WGS) entry which is preliminary data.</text>
</comment>
<protein>
    <submittedName>
        <fullName evidence="2">Uncharacterized protein</fullName>
    </submittedName>
</protein>
<proteinExistence type="predicted"/>
<reference evidence="2 3" key="1">
    <citation type="submission" date="2019-06" db="EMBL/GenBank/DDBJ databases">
        <title>Genome Sequence of the Brown Rot Fungal Pathogen Monilinia fructicola.</title>
        <authorList>
            <person name="De Miccolis Angelini R.M."/>
            <person name="Landi L."/>
            <person name="Abate D."/>
            <person name="Pollastro S."/>
            <person name="Romanazzi G."/>
            <person name="Faretra F."/>
        </authorList>
    </citation>
    <scope>NUCLEOTIDE SEQUENCE [LARGE SCALE GENOMIC DNA]</scope>
    <source>
        <strain evidence="2 3">Mfrc123</strain>
    </source>
</reference>
<evidence type="ECO:0000313" key="2">
    <source>
        <dbReference type="EMBL" id="KAA8566087.1"/>
    </source>
</evidence>
<evidence type="ECO:0000256" key="1">
    <source>
        <dbReference type="SAM" id="MobiDB-lite"/>
    </source>
</evidence>
<dbReference type="Proteomes" id="UP000322873">
    <property type="component" value="Unassembled WGS sequence"/>
</dbReference>
<keyword evidence="3" id="KW-1185">Reference proteome</keyword>
<evidence type="ECO:0000313" key="3">
    <source>
        <dbReference type="Proteomes" id="UP000322873"/>
    </source>
</evidence>
<dbReference type="AlphaFoldDB" id="A0A5M9JBF6"/>
<organism evidence="2 3">
    <name type="scientific">Monilinia fructicola</name>
    <name type="common">Brown rot fungus</name>
    <name type="synonym">Ciboria fructicola</name>
    <dbReference type="NCBI Taxonomy" id="38448"/>
    <lineage>
        <taxon>Eukaryota</taxon>
        <taxon>Fungi</taxon>
        <taxon>Dikarya</taxon>
        <taxon>Ascomycota</taxon>
        <taxon>Pezizomycotina</taxon>
        <taxon>Leotiomycetes</taxon>
        <taxon>Helotiales</taxon>
        <taxon>Sclerotiniaceae</taxon>
        <taxon>Monilinia</taxon>
    </lineage>
</organism>
<feature type="region of interest" description="Disordered" evidence="1">
    <location>
        <begin position="154"/>
        <end position="175"/>
    </location>
</feature>
<dbReference type="EMBL" id="VICG01000012">
    <property type="protein sequence ID" value="KAA8566087.1"/>
    <property type="molecule type" value="Genomic_DNA"/>
</dbReference>
<accession>A0A5M9JBF6</accession>